<dbReference type="KEGG" id="bgt:106063736"/>
<protein>
    <recommendedName>
        <fullName evidence="4">IgGFc-binding protein N-terminal domain-containing protein</fullName>
    </recommendedName>
</protein>
<dbReference type="VEuPathDB" id="VectorBase:BGLAX_037606"/>
<evidence type="ECO:0000313" key="2">
    <source>
        <dbReference type="EnsemblMetazoa" id="BGLB020080-PA"/>
    </source>
</evidence>
<dbReference type="Proteomes" id="UP000076420">
    <property type="component" value="Unassembled WGS sequence"/>
</dbReference>
<gene>
    <name evidence="2" type="primary">106063736</name>
</gene>
<evidence type="ECO:0008006" key="4">
    <source>
        <dbReference type="Google" id="ProtNLM"/>
    </source>
</evidence>
<feature type="chain" id="PRO_5012090111" description="IgGFc-binding protein N-terminal domain-containing protein" evidence="1">
    <location>
        <begin position="27"/>
        <end position="617"/>
    </location>
</feature>
<name>A0A2C9KIG8_BIOGL</name>
<keyword evidence="1" id="KW-0732">Signal</keyword>
<sequence>MYISKALAFPLTLFCCVQFHFDQVDSTKVALQYKCWKTCGLNNDTSLLSPIALVRRSRLDCATSCSKSPWCLKYVFAIPGTCLLLLSQDIPCPANVAALPGSQVTTCVKLLPAALAPCRMTRKLISDGGANVVDYETILQMLIVGSNVKLRYSQGDSTYVASTNSFTLSSTLMTPVLATVPVYITGMYSAKVSVRTFYSNTSTLLEEQYNDGNLPSSTLVANISQWLVQLRCGNSSGNKVKVLSKSSNTTSLTEAVDNGSTINIVMVDSTIRFLAANIIIKSGSIVHAQSLYYEGKKVKLLTVRSSGMPDLASWDYINKVRNENESVTTDFIWYADPCWAFIASTPAGNMAALKSAILSGKRVRVAFNATPSEVIYATPTYIGVNSSDIITAHVTNYIDRKYPGSSPVSSRSHYIMSTDGFLQQFSVQFDSETVLPTDKPTSIITWFTDQQNFTLVHSTVVPLISPNQTTLARLKDKVANGSEIRVKVFQNSSSLHFFTCESLQISYDGSLVKCNVSGQLAVDYFESAMTVTQSSSGTSDTLIIQGVFCSITSFLNPCATTTTTTTTYSPTVNSSCPQFLSISSDGKMTSTISCLESGATPKSYKEMSVSVDWFAAE</sequence>
<dbReference type="AlphaFoldDB" id="A0A2C9KIG8"/>
<evidence type="ECO:0000256" key="1">
    <source>
        <dbReference type="SAM" id="SignalP"/>
    </source>
</evidence>
<dbReference type="VEuPathDB" id="VectorBase:BGLB020080"/>
<dbReference type="EnsemblMetazoa" id="BGLB020080-RA">
    <property type="protein sequence ID" value="BGLB020080-PA"/>
    <property type="gene ID" value="BGLB020080"/>
</dbReference>
<reference evidence="2" key="1">
    <citation type="submission" date="2020-05" db="UniProtKB">
        <authorList>
            <consortium name="EnsemblMetazoa"/>
        </authorList>
    </citation>
    <scope>IDENTIFICATION</scope>
    <source>
        <strain evidence="2">BB02</strain>
    </source>
</reference>
<organism evidence="2 3">
    <name type="scientific">Biomphalaria glabrata</name>
    <name type="common">Bloodfluke planorb</name>
    <name type="synonym">Freshwater snail</name>
    <dbReference type="NCBI Taxonomy" id="6526"/>
    <lineage>
        <taxon>Eukaryota</taxon>
        <taxon>Metazoa</taxon>
        <taxon>Spiralia</taxon>
        <taxon>Lophotrochozoa</taxon>
        <taxon>Mollusca</taxon>
        <taxon>Gastropoda</taxon>
        <taxon>Heterobranchia</taxon>
        <taxon>Euthyneura</taxon>
        <taxon>Panpulmonata</taxon>
        <taxon>Hygrophila</taxon>
        <taxon>Lymnaeoidea</taxon>
        <taxon>Planorbidae</taxon>
        <taxon>Biomphalaria</taxon>
    </lineage>
</organism>
<dbReference type="RefSeq" id="XP_013077642.2">
    <property type="nucleotide sequence ID" value="XM_013222188.2"/>
</dbReference>
<proteinExistence type="predicted"/>
<evidence type="ECO:0000313" key="3">
    <source>
        <dbReference type="Proteomes" id="UP000076420"/>
    </source>
</evidence>
<accession>A0A2C9KIG8</accession>
<dbReference type="OrthoDB" id="6077335at2759"/>
<feature type="signal peptide" evidence="1">
    <location>
        <begin position="1"/>
        <end position="26"/>
    </location>
</feature>